<dbReference type="STRING" id="883114.HMPREF9709_00090"/>
<dbReference type="PANTHER" id="PTHR30576:SF0">
    <property type="entry name" value="UNDECAPRENYL-PHOSPHATE N-ACETYLGALACTOSAMINYL 1-PHOSPHATE TRANSFERASE-RELATED"/>
    <property type="match status" value="1"/>
</dbReference>
<dbReference type="AlphaFoldDB" id="H3NLB3"/>
<keyword evidence="2" id="KW-1133">Transmembrane helix</keyword>
<keyword evidence="2" id="KW-0472">Membrane</keyword>
<protein>
    <recommendedName>
        <fullName evidence="3">Bacterial sugar transferase domain-containing protein</fullName>
    </recommendedName>
</protein>
<gene>
    <name evidence="4" type="ORF">HMPREF9709_00090</name>
</gene>
<dbReference type="Pfam" id="PF02397">
    <property type="entry name" value="Bac_transf"/>
    <property type="match status" value="1"/>
</dbReference>
<evidence type="ECO:0000259" key="3">
    <source>
        <dbReference type="Pfam" id="PF02397"/>
    </source>
</evidence>
<comment type="caution">
    <text evidence="4">The sequence shown here is derived from an EMBL/GenBank/DDBJ whole genome shotgun (WGS) entry which is preliminary data.</text>
</comment>
<dbReference type="InterPro" id="IPR003362">
    <property type="entry name" value="Bact_transf"/>
</dbReference>
<dbReference type="OrthoDB" id="9808602at2"/>
<proteinExistence type="inferred from homology"/>
<evidence type="ECO:0000313" key="5">
    <source>
        <dbReference type="Proteomes" id="UP000004191"/>
    </source>
</evidence>
<dbReference type="EMBL" id="AGEI01000003">
    <property type="protein sequence ID" value="EHR35994.1"/>
    <property type="molecule type" value="Genomic_DNA"/>
</dbReference>
<feature type="domain" description="Bacterial sugar transferase" evidence="3">
    <location>
        <begin position="7"/>
        <end position="188"/>
    </location>
</feature>
<dbReference type="RefSeq" id="WP_005396897.1">
    <property type="nucleotide sequence ID" value="NZ_JH601088.1"/>
</dbReference>
<evidence type="ECO:0000256" key="2">
    <source>
        <dbReference type="SAM" id="Phobius"/>
    </source>
</evidence>
<dbReference type="PANTHER" id="PTHR30576">
    <property type="entry name" value="COLANIC BIOSYNTHESIS UDP-GLUCOSE LIPID CARRIER TRANSFERASE"/>
    <property type="match status" value="1"/>
</dbReference>
<name>H3NLB3_9FIRM</name>
<keyword evidence="2" id="KW-0812">Transmembrane</keyword>
<organism evidence="4 5">
    <name type="scientific">Helcococcus kunzii ATCC 51366</name>
    <dbReference type="NCBI Taxonomy" id="883114"/>
    <lineage>
        <taxon>Bacteria</taxon>
        <taxon>Bacillati</taxon>
        <taxon>Bacillota</taxon>
        <taxon>Tissierellia</taxon>
        <taxon>Tissierellales</taxon>
        <taxon>Peptoniphilaceae</taxon>
        <taxon>Helcococcus</taxon>
    </lineage>
</organism>
<evidence type="ECO:0000256" key="1">
    <source>
        <dbReference type="ARBA" id="ARBA00006464"/>
    </source>
</evidence>
<dbReference type="Proteomes" id="UP000004191">
    <property type="component" value="Unassembled WGS sequence"/>
</dbReference>
<feature type="transmembrane region" description="Helical" evidence="2">
    <location>
        <begin position="12"/>
        <end position="33"/>
    </location>
</feature>
<dbReference type="GeneID" id="96998113"/>
<accession>H3NLB3</accession>
<dbReference type="PATRIC" id="fig|883114.3.peg.90"/>
<sequence>MYRNFVKRLLDIIISFIALLLLSIVFVPVALAIKLEDGGPVFYFDRRYGKDMKEFIMYKFRSMKVNAPDIRNEDGTTYNSANDPRVTKVGRFIRKTSIDELPQIINVLIGQMSLIGPRPSPLGDKTQYGEEFFRKFEVKPGITGYSQAYVRNEASMEKRIEYDTYYVENISFLLDVKIFFATIGAVFKSKNIYRN</sequence>
<dbReference type="GO" id="GO:0016780">
    <property type="term" value="F:phosphotransferase activity, for other substituted phosphate groups"/>
    <property type="evidence" value="ECO:0007669"/>
    <property type="project" value="TreeGrafter"/>
</dbReference>
<evidence type="ECO:0000313" key="4">
    <source>
        <dbReference type="EMBL" id="EHR35994.1"/>
    </source>
</evidence>
<dbReference type="HOGENOM" id="CLU_024920_1_2_9"/>
<keyword evidence="5" id="KW-1185">Reference proteome</keyword>
<comment type="similarity">
    <text evidence="1">Belongs to the bacterial sugar transferase family.</text>
</comment>
<reference evidence="4 5" key="1">
    <citation type="submission" date="2012-01" db="EMBL/GenBank/DDBJ databases">
        <title>The Genome Sequence of Helcococcus kunzii ATCC 51366.</title>
        <authorList>
            <consortium name="The Broad Institute Genome Sequencing Platform"/>
            <person name="Earl A."/>
            <person name="Ward D."/>
            <person name="Feldgarden M."/>
            <person name="Gevers D."/>
            <person name="Huys G."/>
            <person name="Young S.K."/>
            <person name="Zeng Q."/>
            <person name="Gargeya S."/>
            <person name="Fitzgerald M."/>
            <person name="Haas B."/>
            <person name="Abouelleil A."/>
            <person name="Alvarado L."/>
            <person name="Arachchi H.M."/>
            <person name="Berlin A."/>
            <person name="Chapman S.B."/>
            <person name="Gearin G."/>
            <person name="Goldberg J."/>
            <person name="Griggs A."/>
            <person name="Gujja S."/>
            <person name="Hansen M."/>
            <person name="Heiman D."/>
            <person name="Howarth C."/>
            <person name="Larimer J."/>
            <person name="Lui A."/>
            <person name="MacDonald P.J.P."/>
            <person name="McCowen C."/>
            <person name="Montmayeur A."/>
            <person name="Murphy C."/>
            <person name="Neiman D."/>
            <person name="Pearson M."/>
            <person name="Priest M."/>
            <person name="Roberts A."/>
            <person name="Saif S."/>
            <person name="Shea T."/>
            <person name="Sisk P."/>
            <person name="Stolte C."/>
            <person name="Sykes S."/>
            <person name="Wortman J."/>
            <person name="Nusbaum C."/>
            <person name="Birren B."/>
        </authorList>
    </citation>
    <scope>NUCLEOTIDE SEQUENCE [LARGE SCALE GENOMIC DNA]</scope>
    <source>
        <strain evidence="4 5">ATCC 51366</strain>
    </source>
</reference>
<dbReference type="eggNOG" id="COG2148">
    <property type="taxonomic scope" value="Bacteria"/>
</dbReference>